<dbReference type="AlphaFoldDB" id="A0A0F8YXS8"/>
<evidence type="ECO:0000256" key="1">
    <source>
        <dbReference type="SAM" id="MobiDB-lite"/>
    </source>
</evidence>
<name>A0A0F8YXS8_9ZZZZ</name>
<proteinExistence type="predicted"/>
<feature type="compositionally biased region" description="Basic and acidic residues" evidence="1">
    <location>
        <begin position="32"/>
        <end position="49"/>
    </location>
</feature>
<sequence>LMPDAESEGDPPKAEGGGDPPKAESEGAPPKAEGEESEPKPEVKTTVEDRMSTIEGLVVKIGAAVDQLATDQKDLVEGIGDRIATGLDEALTGRKRPPNGDKRPSQSKETEITETEAEKAAKVKEPGDGPHPQARALVNDLMNRGNVPQG</sequence>
<feature type="non-terminal residue" evidence="2">
    <location>
        <position position="1"/>
    </location>
</feature>
<reference evidence="2" key="1">
    <citation type="journal article" date="2015" name="Nature">
        <title>Complex archaea that bridge the gap between prokaryotes and eukaryotes.</title>
        <authorList>
            <person name="Spang A."/>
            <person name="Saw J.H."/>
            <person name="Jorgensen S.L."/>
            <person name="Zaremba-Niedzwiedzka K."/>
            <person name="Martijn J."/>
            <person name="Lind A.E."/>
            <person name="van Eijk R."/>
            <person name="Schleper C."/>
            <person name="Guy L."/>
            <person name="Ettema T.J."/>
        </authorList>
    </citation>
    <scope>NUCLEOTIDE SEQUENCE</scope>
</reference>
<accession>A0A0F8YXS8</accession>
<organism evidence="2">
    <name type="scientific">marine sediment metagenome</name>
    <dbReference type="NCBI Taxonomy" id="412755"/>
    <lineage>
        <taxon>unclassified sequences</taxon>
        <taxon>metagenomes</taxon>
        <taxon>ecological metagenomes</taxon>
    </lineage>
</organism>
<protein>
    <submittedName>
        <fullName evidence="2">Uncharacterized protein</fullName>
    </submittedName>
</protein>
<feature type="region of interest" description="Disordered" evidence="1">
    <location>
        <begin position="1"/>
        <end position="49"/>
    </location>
</feature>
<evidence type="ECO:0000313" key="2">
    <source>
        <dbReference type="EMBL" id="KKK52811.1"/>
    </source>
</evidence>
<feature type="compositionally biased region" description="Basic and acidic residues" evidence="1">
    <location>
        <begin position="98"/>
        <end position="128"/>
    </location>
</feature>
<gene>
    <name evidence="2" type="ORF">LCGC14_3101170</name>
</gene>
<feature type="region of interest" description="Disordered" evidence="1">
    <location>
        <begin position="86"/>
        <end position="135"/>
    </location>
</feature>
<dbReference type="EMBL" id="LAZR01066829">
    <property type="protein sequence ID" value="KKK52811.1"/>
    <property type="molecule type" value="Genomic_DNA"/>
</dbReference>
<comment type="caution">
    <text evidence="2">The sequence shown here is derived from an EMBL/GenBank/DDBJ whole genome shotgun (WGS) entry which is preliminary data.</text>
</comment>